<protein>
    <submittedName>
        <fullName evidence="2">VOC family protein</fullName>
    </submittedName>
</protein>
<dbReference type="Gene3D" id="3.10.180.10">
    <property type="entry name" value="2,3-Dihydroxybiphenyl 1,2-Dioxygenase, domain 1"/>
    <property type="match status" value="1"/>
</dbReference>
<evidence type="ECO:0000259" key="1">
    <source>
        <dbReference type="PROSITE" id="PS51819"/>
    </source>
</evidence>
<dbReference type="InterPro" id="IPR029068">
    <property type="entry name" value="Glyas_Bleomycin-R_OHBP_Dase"/>
</dbReference>
<dbReference type="InterPro" id="IPR037523">
    <property type="entry name" value="VOC_core"/>
</dbReference>
<gene>
    <name evidence="2" type="ORF">DNU06_01560</name>
</gene>
<dbReference type="OrthoDB" id="9804235at2"/>
<reference evidence="2 3" key="1">
    <citation type="submission" date="2018-06" db="EMBL/GenBank/DDBJ databases">
        <title>The draft genome sequence of Crocinitomix sp. SM1701.</title>
        <authorList>
            <person name="Zhang X."/>
        </authorList>
    </citation>
    <scope>NUCLEOTIDE SEQUENCE [LARGE SCALE GENOMIC DNA]</scope>
    <source>
        <strain evidence="2 3">SM1701</strain>
    </source>
</reference>
<dbReference type="InterPro" id="IPR004360">
    <property type="entry name" value="Glyas_Fos-R_dOase_dom"/>
</dbReference>
<dbReference type="PROSITE" id="PS51819">
    <property type="entry name" value="VOC"/>
    <property type="match status" value="1"/>
</dbReference>
<dbReference type="EMBL" id="QKSB01000001">
    <property type="protein sequence ID" value="PZE18546.1"/>
    <property type="molecule type" value="Genomic_DNA"/>
</dbReference>
<comment type="caution">
    <text evidence="2">The sequence shown here is derived from an EMBL/GenBank/DDBJ whole genome shotgun (WGS) entry which is preliminary data.</text>
</comment>
<sequence length="117" mass="13203">MMNNNNHINYIEFKATNLAVTKAFYKNVFGWTFTDYGENYTSFENSGVAGGFEKTNDPIQNGVLVVIHHENLSAIKTKIIENKGEITQDIFSFPGGKRFQFKDPSGNELAVWTEDEG</sequence>
<feature type="domain" description="VOC" evidence="1">
    <location>
        <begin position="7"/>
        <end position="114"/>
    </location>
</feature>
<dbReference type="PANTHER" id="PTHR33993">
    <property type="entry name" value="GLYOXALASE-RELATED"/>
    <property type="match status" value="1"/>
</dbReference>
<accession>A0A2W1NL18</accession>
<dbReference type="Pfam" id="PF00903">
    <property type="entry name" value="Glyoxalase"/>
    <property type="match status" value="1"/>
</dbReference>
<dbReference type="InterPro" id="IPR052164">
    <property type="entry name" value="Anthracycline_SecMetBiosynth"/>
</dbReference>
<dbReference type="Proteomes" id="UP000249248">
    <property type="component" value="Unassembled WGS sequence"/>
</dbReference>
<organism evidence="2 3">
    <name type="scientific">Putridiphycobacter roseus</name>
    <dbReference type="NCBI Taxonomy" id="2219161"/>
    <lineage>
        <taxon>Bacteria</taxon>
        <taxon>Pseudomonadati</taxon>
        <taxon>Bacteroidota</taxon>
        <taxon>Flavobacteriia</taxon>
        <taxon>Flavobacteriales</taxon>
        <taxon>Crocinitomicaceae</taxon>
        <taxon>Putridiphycobacter</taxon>
    </lineage>
</organism>
<evidence type="ECO:0000313" key="3">
    <source>
        <dbReference type="Proteomes" id="UP000249248"/>
    </source>
</evidence>
<dbReference type="SUPFAM" id="SSF54593">
    <property type="entry name" value="Glyoxalase/Bleomycin resistance protein/Dihydroxybiphenyl dioxygenase"/>
    <property type="match status" value="1"/>
</dbReference>
<dbReference type="PANTHER" id="PTHR33993:SF1">
    <property type="entry name" value="GLYOXALASE FAMILY PROTEIN"/>
    <property type="match status" value="1"/>
</dbReference>
<keyword evidence="3" id="KW-1185">Reference proteome</keyword>
<proteinExistence type="predicted"/>
<evidence type="ECO:0000313" key="2">
    <source>
        <dbReference type="EMBL" id="PZE18546.1"/>
    </source>
</evidence>
<dbReference type="CDD" id="cd07247">
    <property type="entry name" value="SgaA_N_like"/>
    <property type="match status" value="1"/>
</dbReference>
<dbReference type="AlphaFoldDB" id="A0A2W1NL18"/>
<name>A0A2W1NL18_9FLAO</name>